<protein>
    <submittedName>
        <fullName evidence="1">Uncharacterized protein</fullName>
    </submittedName>
</protein>
<gene>
    <name evidence="1" type="ORF">HGA13_20345</name>
</gene>
<evidence type="ECO:0000313" key="2">
    <source>
        <dbReference type="Proteomes" id="UP000565715"/>
    </source>
</evidence>
<comment type="caution">
    <text evidence="1">The sequence shown here is derived from an EMBL/GenBank/DDBJ whole genome shotgun (WGS) entry which is preliminary data.</text>
</comment>
<reference evidence="1 2" key="1">
    <citation type="submission" date="2020-04" db="EMBL/GenBank/DDBJ databases">
        <title>MicrobeNet Type strains.</title>
        <authorList>
            <person name="Nicholson A.C."/>
        </authorList>
    </citation>
    <scope>NUCLEOTIDE SEQUENCE [LARGE SCALE GENOMIC DNA]</scope>
    <source>
        <strain evidence="1 2">DSM 45078</strain>
    </source>
</reference>
<evidence type="ECO:0000313" key="1">
    <source>
        <dbReference type="EMBL" id="NKY35401.1"/>
    </source>
</evidence>
<sequence length="107" mass="11739">MAGYESQAQPRWRGTGHRRFPLAAAVDGHWWVLRLNPFPDHSLWTLFVDGAARYDLDDAPPSWGVLAPASAPLLDPWTADTLLAPLRGFTVYGSEAGKPCDDPFCCG</sequence>
<name>A0A846XG99_9NOCA</name>
<accession>A0A846XG99</accession>
<dbReference type="EMBL" id="JAAXOO010000005">
    <property type="protein sequence ID" value="NKY35401.1"/>
    <property type="molecule type" value="Genomic_DNA"/>
</dbReference>
<dbReference type="Proteomes" id="UP000565715">
    <property type="component" value="Unassembled WGS sequence"/>
</dbReference>
<dbReference type="RefSeq" id="WP_068042184.1">
    <property type="nucleotide sequence ID" value="NZ_JAAXOO010000005.1"/>
</dbReference>
<organism evidence="1 2">
    <name type="scientific">Nocardia speluncae</name>
    <dbReference type="NCBI Taxonomy" id="419477"/>
    <lineage>
        <taxon>Bacteria</taxon>
        <taxon>Bacillati</taxon>
        <taxon>Actinomycetota</taxon>
        <taxon>Actinomycetes</taxon>
        <taxon>Mycobacteriales</taxon>
        <taxon>Nocardiaceae</taxon>
        <taxon>Nocardia</taxon>
    </lineage>
</organism>
<proteinExistence type="predicted"/>
<dbReference type="AlphaFoldDB" id="A0A846XG99"/>
<keyword evidence="2" id="KW-1185">Reference proteome</keyword>